<protein>
    <recommendedName>
        <fullName evidence="4">DUF2705 domain-containing protein</fullName>
    </recommendedName>
</protein>
<organism evidence="2 3">
    <name type="scientific">Caldibacillus debilis</name>
    <dbReference type="NCBI Taxonomy" id="301148"/>
    <lineage>
        <taxon>Bacteria</taxon>
        <taxon>Bacillati</taxon>
        <taxon>Bacillota</taxon>
        <taxon>Bacilli</taxon>
        <taxon>Bacillales</taxon>
        <taxon>Bacillaceae</taxon>
        <taxon>Caldibacillus</taxon>
    </lineage>
</organism>
<feature type="transmembrane region" description="Helical" evidence="1">
    <location>
        <begin position="27"/>
        <end position="46"/>
    </location>
</feature>
<evidence type="ECO:0000256" key="1">
    <source>
        <dbReference type="SAM" id="Phobius"/>
    </source>
</evidence>
<dbReference type="EMBL" id="LQYT01000037">
    <property type="protein sequence ID" value="KYD19994.1"/>
    <property type="molecule type" value="Genomic_DNA"/>
</dbReference>
<feature type="transmembrane region" description="Helical" evidence="1">
    <location>
        <begin position="66"/>
        <end position="87"/>
    </location>
</feature>
<accession>A0A150M5W7</accession>
<feature type="transmembrane region" description="Helical" evidence="1">
    <location>
        <begin position="151"/>
        <end position="181"/>
    </location>
</feature>
<comment type="caution">
    <text evidence="2">The sequence shown here is derived from an EMBL/GenBank/DDBJ whole genome shotgun (WGS) entry which is preliminary data.</text>
</comment>
<keyword evidence="1" id="KW-0472">Membrane</keyword>
<feature type="transmembrane region" description="Helical" evidence="1">
    <location>
        <begin position="212"/>
        <end position="231"/>
    </location>
</feature>
<gene>
    <name evidence="2" type="ORF">B4135_0893</name>
</gene>
<evidence type="ECO:0000313" key="2">
    <source>
        <dbReference type="EMBL" id="KYD19994.1"/>
    </source>
</evidence>
<feature type="transmembrane region" description="Helical" evidence="1">
    <location>
        <begin position="108"/>
        <end position="131"/>
    </location>
</feature>
<evidence type="ECO:0008006" key="4">
    <source>
        <dbReference type="Google" id="ProtNLM"/>
    </source>
</evidence>
<dbReference type="AlphaFoldDB" id="A0A150M5W7"/>
<keyword evidence="1" id="KW-1133">Transmembrane helix</keyword>
<name>A0A150M5W7_9BACI</name>
<proteinExistence type="predicted"/>
<sequence>MRTSIFKTDNVFFKHYFKIYDIRGFKLKITVALLLLLFLYSVFFPAPSNYLLSLRAKYLLISFDRLYDYTVPLLAALMTAFAFFNDYKNQTYRFLGYYHPGPFNRPMVYRWAIIVFLFCIGSFVSAGFYYRNVSFFGLTGFFLSVRFLPNIVFLSALMLCVTALTKNSYAGLFVTLVYYILDLFSQGRFFKLFSMGANAANFYYAISPEYYLFNRLLLCLAAGCFLGLACYQRR</sequence>
<reference evidence="2 3" key="1">
    <citation type="submission" date="2016-01" db="EMBL/GenBank/DDBJ databases">
        <title>Draft Genome Sequences of Seven Thermophilic Sporeformers Isolated from Foods.</title>
        <authorList>
            <person name="Berendsen E.M."/>
            <person name="Wells-Bennik M.H."/>
            <person name="Krawcyk A.O."/>
            <person name="De Jong A."/>
            <person name="Holsappel S."/>
            <person name="Eijlander R.T."/>
            <person name="Kuipers O.P."/>
        </authorList>
    </citation>
    <scope>NUCLEOTIDE SEQUENCE [LARGE SCALE GENOMIC DNA]</scope>
    <source>
        <strain evidence="2 3">B4135</strain>
    </source>
</reference>
<keyword evidence="1" id="KW-0812">Transmembrane</keyword>
<evidence type="ECO:0000313" key="3">
    <source>
        <dbReference type="Proteomes" id="UP000075683"/>
    </source>
</evidence>
<dbReference type="Proteomes" id="UP000075683">
    <property type="component" value="Unassembled WGS sequence"/>
</dbReference>
<dbReference type="STRING" id="301148.B4135_0893"/>